<sequence length="239" mass="24839">MYLARNLGAYWITVVLLALLGGVATGVLAARQPPSYRSEVQLLVTFVADGAGEAASSPPPDAGKLMQRRVKSYASMMNTPRLTVPVIESLGLPDTPAQLADAIVASSPLDSLAIDVSVTYRDAQTTAAIAEALAVELQRIADRDLAPAGLGAKAKASVVQPPAVPDRPEAVPWPLHVAGGVLGGLLIGVGVALARSYRRDGTPVQADVRTVWKAARERWRSSQRSEGGADEAETAASAG</sequence>
<gene>
    <name evidence="3" type="ORF">D7I43_29855</name>
</gene>
<dbReference type="PANTHER" id="PTHR32309:SF13">
    <property type="entry name" value="FERRIC ENTEROBACTIN TRANSPORT PROTEIN FEPE"/>
    <property type="match status" value="1"/>
</dbReference>
<proteinExistence type="predicted"/>
<evidence type="ECO:0000313" key="4">
    <source>
        <dbReference type="Proteomes" id="UP000285744"/>
    </source>
</evidence>
<dbReference type="OrthoDB" id="3382230at2"/>
<name>A0A420ESW0_9ACTN</name>
<comment type="caution">
    <text evidence="3">The sequence shown here is derived from an EMBL/GenBank/DDBJ whole genome shotgun (WGS) entry which is preliminary data.</text>
</comment>
<keyword evidence="2" id="KW-0812">Transmembrane</keyword>
<dbReference type="Proteomes" id="UP000285744">
    <property type="component" value="Unassembled WGS sequence"/>
</dbReference>
<keyword evidence="2" id="KW-1133">Transmembrane helix</keyword>
<reference evidence="3 4" key="1">
    <citation type="journal article" date="2018" name="Int. J. Syst. Evol. Microbiol.">
        <title>Micromonospora globbae sp. nov., an endophytic actinomycete isolated from roots of Globba winitii C. H. Wright.</title>
        <authorList>
            <person name="Kuncharoen N."/>
            <person name="Pittayakhajonwut P."/>
            <person name="Tanasupawat S."/>
        </authorList>
    </citation>
    <scope>NUCLEOTIDE SEQUENCE [LARGE SCALE GENOMIC DNA]</scope>
    <source>
        <strain evidence="3 4">WPS1-2</strain>
    </source>
</reference>
<dbReference type="EMBL" id="RAQQ01000034">
    <property type="protein sequence ID" value="RKF23762.1"/>
    <property type="molecule type" value="Genomic_DNA"/>
</dbReference>
<dbReference type="PANTHER" id="PTHR32309">
    <property type="entry name" value="TYROSINE-PROTEIN KINASE"/>
    <property type="match status" value="1"/>
</dbReference>
<accession>A0A420ESW0</accession>
<organism evidence="3 4">
    <name type="scientific">Micromonospora globbae</name>
    <dbReference type="NCBI Taxonomy" id="1894969"/>
    <lineage>
        <taxon>Bacteria</taxon>
        <taxon>Bacillati</taxon>
        <taxon>Actinomycetota</taxon>
        <taxon>Actinomycetes</taxon>
        <taxon>Micromonosporales</taxon>
        <taxon>Micromonosporaceae</taxon>
        <taxon>Micromonospora</taxon>
    </lineage>
</organism>
<protein>
    <submittedName>
        <fullName evidence="3">Lipopolysaccharide biosynthesis protein</fullName>
    </submittedName>
</protein>
<dbReference type="GO" id="GO:0004713">
    <property type="term" value="F:protein tyrosine kinase activity"/>
    <property type="evidence" value="ECO:0007669"/>
    <property type="project" value="TreeGrafter"/>
</dbReference>
<feature type="region of interest" description="Disordered" evidence="1">
    <location>
        <begin position="218"/>
        <end position="239"/>
    </location>
</feature>
<feature type="transmembrane region" description="Helical" evidence="2">
    <location>
        <begin position="173"/>
        <end position="194"/>
    </location>
</feature>
<dbReference type="InterPro" id="IPR050445">
    <property type="entry name" value="Bact_polysacc_biosynth/exp"/>
</dbReference>
<dbReference type="RefSeq" id="WP_120331919.1">
    <property type="nucleotide sequence ID" value="NZ_RAQQ01000034.1"/>
</dbReference>
<keyword evidence="2" id="KW-0472">Membrane</keyword>
<evidence type="ECO:0000256" key="2">
    <source>
        <dbReference type="SAM" id="Phobius"/>
    </source>
</evidence>
<dbReference type="GO" id="GO:0005886">
    <property type="term" value="C:plasma membrane"/>
    <property type="evidence" value="ECO:0007669"/>
    <property type="project" value="TreeGrafter"/>
</dbReference>
<dbReference type="AlphaFoldDB" id="A0A420ESW0"/>
<evidence type="ECO:0000313" key="3">
    <source>
        <dbReference type="EMBL" id="RKF23762.1"/>
    </source>
</evidence>
<evidence type="ECO:0000256" key="1">
    <source>
        <dbReference type="SAM" id="MobiDB-lite"/>
    </source>
</evidence>